<name>A0ACB7ZV37_9AGAM</name>
<protein>
    <submittedName>
        <fullName evidence="1">Uncharacterized protein</fullName>
    </submittedName>
</protein>
<proteinExistence type="predicted"/>
<sequence length="324" mass="35535">MIPSSNTYQTALTAHRCATQLVAESARLPASFELLHSFALWAVTDPDPSDPVLSSTSAPPFEPISVGVVRKYLAAVQAWHIAQGWPPPLDETGHNRINWSLRGLENLQGGRRKAIRPPVTRAMLVALRSSLNLADPFDACIWAQACCAFFGMMRFGEVSVSSRGAFSPSKHLTRKDASFSTDLLGNRYGRLDLPSAKTAKPGEVQSVYLNIQGDLCPLAALNNLAHVVPALSDDPLFSWRDKHGNIRPMVKARALGRINSILQAWGWGTTFGHSFRIGGASFFLAKKVEPEIVRLAGRWKSLAYETYIRAFEQISSQHLANLAS</sequence>
<keyword evidence="2" id="KW-1185">Reference proteome</keyword>
<evidence type="ECO:0000313" key="2">
    <source>
        <dbReference type="Proteomes" id="UP000790377"/>
    </source>
</evidence>
<reference evidence="1" key="1">
    <citation type="journal article" date="2021" name="New Phytol.">
        <title>Evolutionary innovations through gain and loss of genes in the ectomycorrhizal Boletales.</title>
        <authorList>
            <person name="Wu G."/>
            <person name="Miyauchi S."/>
            <person name="Morin E."/>
            <person name="Kuo A."/>
            <person name="Drula E."/>
            <person name="Varga T."/>
            <person name="Kohler A."/>
            <person name="Feng B."/>
            <person name="Cao Y."/>
            <person name="Lipzen A."/>
            <person name="Daum C."/>
            <person name="Hundley H."/>
            <person name="Pangilinan J."/>
            <person name="Johnson J."/>
            <person name="Barry K."/>
            <person name="LaButti K."/>
            <person name="Ng V."/>
            <person name="Ahrendt S."/>
            <person name="Min B."/>
            <person name="Choi I.G."/>
            <person name="Park H."/>
            <person name="Plett J.M."/>
            <person name="Magnuson J."/>
            <person name="Spatafora J.W."/>
            <person name="Nagy L.G."/>
            <person name="Henrissat B."/>
            <person name="Grigoriev I.V."/>
            <person name="Yang Z.L."/>
            <person name="Xu J."/>
            <person name="Martin F.M."/>
        </authorList>
    </citation>
    <scope>NUCLEOTIDE SEQUENCE</scope>
    <source>
        <strain evidence="1">ATCC 28755</strain>
    </source>
</reference>
<comment type="caution">
    <text evidence="1">The sequence shown here is derived from an EMBL/GenBank/DDBJ whole genome shotgun (WGS) entry which is preliminary data.</text>
</comment>
<dbReference type="EMBL" id="MU268380">
    <property type="protein sequence ID" value="KAH7904724.1"/>
    <property type="molecule type" value="Genomic_DNA"/>
</dbReference>
<accession>A0ACB7ZV37</accession>
<gene>
    <name evidence="1" type="ORF">BJ138DRAFT_1235422</name>
</gene>
<dbReference type="Proteomes" id="UP000790377">
    <property type="component" value="Unassembled WGS sequence"/>
</dbReference>
<organism evidence="1 2">
    <name type="scientific">Hygrophoropsis aurantiaca</name>
    <dbReference type="NCBI Taxonomy" id="72124"/>
    <lineage>
        <taxon>Eukaryota</taxon>
        <taxon>Fungi</taxon>
        <taxon>Dikarya</taxon>
        <taxon>Basidiomycota</taxon>
        <taxon>Agaricomycotina</taxon>
        <taxon>Agaricomycetes</taxon>
        <taxon>Agaricomycetidae</taxon>
        <taxon>Boletales</taxon>
        <taxon>Coniophorineae</taxon>
        <taxon>Hygrophoropsidaceae</taxon>
        <taxon>Hygrophoropsis</taxon>
    </lineage>
</organism>
<evidence type="ECO:0000313" key="1">
    <source>
        <dbReference type="EMBL" id="KAH7904724.1"/>
    </source>
</evidence>